<dbReference type="AlphaFoldDB" id="A0AAN6SKN9"/>
<dbReference type="PANTHER" id="PTHR43364:SF7">
    <property type="entry name" value="NADP-DEPENDENT OXIDOREDUCTASE DOMAIN-CONTAINING PROTEIN-RELATED"/>
    <property type="match status" value="1"/>
</dbReference>
<evidence type="ECO:0000313" key="5">
    <source>
        <dbReference type="EMBL" id="KAK4031184.1"/>
    </source>
</evidence>
<dbReference type="Gene3D" id="3.20.20.100">
    <property type="entry name" value="NADP-dependent oxidoreductase domain"/>
    <property type="match status" value="1"/>
</dbReference>
<dbReference type="SUPFAM" id="SSF51430">
    <property type="entry name" value="NAD(P)-linked oxidoreductase"/>
    <property type="match status" value="1"/>
</dbReference>
<dbReference type="InterPro" id="IPR023210">
    <property type="entry name" value="NADP_OxRdtase_dom"/>
</dbReference>
<dbReference type="EMBL" id="MU855018">
    <property type="protein sequence ID" value="KAK4031184.1"/>
    <property type="molecule type" value="Genomic_DNA"/>
</dbReference>
<keyword evidence="2" id="KW-0560">Oxidoreductase</keyword>
<evidence type="ECO:0000259" key="4">
    <source>
        <dbReference type="Pfam" id="PF00248"/>
    </source>
</evidence>
<evidence type="ECO:0000256" key="2">
    <source>
        <dbReference type="ARBA" id="ARBA00023002"/>
    </source>
</evidence>
<evidence type="ECO:0000313" key="6">
    <source>
        <dbReference type="Proteomes" id="UP001303115"/>
    </source>
</evidence>
<reference evidence="6" key="1">
    <citation type="journal article" date="2023" name="Mol. Phylogenet. Evol.">
        <title>Genome-scale phylogeny and comparative genomics of the fungal order Sordariales.</title>
        <authorList>
            <person name="Hensen N."/>
            <person name="Bonometti L."/>
            <person name="Westerberg I."/>
            <person name="Brannstrom I.O."/>
            <person name="Guillou S."/>
            <person name="Cros-Aarteil S."/>
            <person name="Calhoun S."/>
            <person name="Haridas S."/>
            <person name="Kuo A."/>
            <person name="Mondo S."/>
            <person name="Pangilinan J."/>
            <person name="Riley R."/>
            <person name="LaButti K."/>
            <person name="Andreopoulos B."/>
            <person name="Lipzen A."/>
            <person name="Chen C."/>
            <person name="Yan M."/>
            <person name="Daum C."/>
            <person name="Ng V."/>
            <person name="Clum A."/>
            <person name="Steindorff A."/>
            <person name="Ohm R.A."/>
            <person name="Martin F."/>
            <person name="Silar P."/>
            <person name="Natvig D.O."/>
            <person name="Lalanne C."/>
            <person name="Gautier V."/>
            <person name="Ament-Velasquez S.L."/>
            <person name="Kruys A."/>
            <person name="Hutchinson M.I."/>
            <person name="Powell A.J."/>
            <person name="Barry K."/>
            <person name="Miller A.N."/>
            <person name="Grigoriev I.V."/>
            <person name="Debuchy R."/>
            <person name="Gladieux P."/>
            <person name="Hiltunen Thoren M."/>
            <person name="Johannesson H."/>
        </authorList>
    </citation>
    <scope>NUCLEOTIDE SEQUENCE [LARGE SCALE GENOMIC DNA]</scope>
    <source>
        <strain evidence="6">CBS 284.82</strain>
    </source>
</reference>
<dbReference type="InterPro" id="IPR050523">
    <property type="entry name" value="AKR_Detox_Biosynth"/>
</dbReference>
<gene>
    <name evidence="5" type="ORF">C8A01DRAFT_42328</name>
</gene>
<organism evidence="5 6">
    <name type="scientific">Parachaetomium inaequale</name>
    <dbReference type="NCBI Taxonomy" id="2588326"/>
    <lineage>
        <taxon>Eukaryota</taxon>
        <taxon>Fungi</taxon>
        <taxon>Dikarya</taxon>
        <taxon>Ascomycota</taxon>
        <taxon>Pezizomycotina</taxon>
        <taxon>Sordariomycetes</taxon>
        <taxon>Sordariomycetidae</taxon>
        <taxon>Sordariales</taxon>
        <taxon>Chaetomiaceae</taxon>
        <taxon>Parachaetomium</taxon>
    </lineage>
</organism>
<dbReference type="InterPro" id="IPR036812">
    <property type="entry name" value="NAD(P)_OxRdtase_dom_sf"/>
</dbReference>
<comment type="similarity">
    <text evidence="3">Belongs to the aldo/keto reductase family. Aldo/keto reductase 2 subfamily.</text>
</comment>
<accession>A0AAN6SKN9</accession>
<keyword evidence="1" id="KW-0521">NADP</keyword>
<name>A0AAN6SKN9_9PEZI</name>
<feature type="domain" description="NADP-dependent oxidoreductase" evidence="4">
    <location>
        <begin position="31"/>
        <end position="92"/>
    </location>
</feature>
<proteinExistence type="inferred from homology"/>
<sequence length="95" mass="10566">MTLAVRGIVELFRAVKRAARCWRLDINGNGSKSLHTSVEASLRKLQTDHIDILYVLWWDFPPASPSCNRLIAAGKVLFLSVSDTPAWAVSRANES</sequence>
<evidence type="ECO:0000256" key="3">
    <source>
        <dbReference type="ARBA" id="ARBA00038157"/>
    </source>
</evidence>
<comment type="caution">
    <text evidence="5">The sequence shown here is derived from an EMBL/GenBank/DDBJ whole genome shotgun (WGS) entry which is preliminary data.</text>
</comment>
<dbReference type="Proteomes" id="UP001303115">
    <property type="component" value="Unassembled WGS sequence"/>
</dbReference>
<protein>
    <recommendedName>
        <fullName evidence="4">NADP-dependent oxidoreductase domain-containing protein</fullName>
    </recommendedName>
</protein>
<evidence type="ECO:0000256" key="1">
    <source>
        <dbReference type="ARBA" id="ARBA00022857"/>
    </source>
</evidence>
<dbReference type="PANTHER" id="PTHR43364">
    <property type="entry name" value="NADH-SPECIFIC METHYLGLYOXAL REDUCTASE-RELATED"/>
    <property type="match status" value="1"/>
</dbReference>
<dbReference type="Pfam" id="PF00248">
    <property type="entry name" value="Aldo_ket_red"/>
    <property type="match status" value="1"/>
</dbReference>
<keyword evidence="6" id="KW-1185">Reference proteome</keyword>
<dbReference type="GO" id="GO:0016491">
    <property type="term" value="F:oxidoreductase activity"/>
    <property type="evidence" value="ECO:0007669"/>
    <property type="project" value="UniProtKB-KW"/>
</dbReference>